<evidence type="ECO:0000256" key="1">
    <source>
        <dbReference type="SAM" id="SignalP"/>
    </source>
</evidence>
<dbReference type="AlphaFoldDB" id="A0A1T4L3Q8"/>
<protein>
    <submittedName>
        <fullName evidence="3">Collagen, middle region</fullName>
    </submittedName>
</protein>
<dbReference type="RefSeq" id="WP_078924869.1">
    <property type="nucleotide sequence ID" value="NZ_FUXB01000002.1"/>
</dbReference>
<dbReference type="InterPro" id="IPR031929">
    <property type="entry name" value="CLP_mid"/>
</dbReference>
<organism evidence="3 4">
    <name type="scientific">Vibrio cincinnatiensis DSM 19608</name>
    <dbReference type="NCBI Taxonomy" id="1123491"/>
    <lineage>
        <taxon>Bacteria</taxon>
        <taxon>Pseudomonadati</taxon>
        <taxon>Pseudomonadota</taxon>
        <taxon>Gammaproteobacteria</taxon>
        <taxon>Vibrionales</taxon>
        <taxon>Vibrionaceae</taxon>
        <taxon>Vibrio</taxon>
    </lineage>
</organism>
<keyword evidence="4" id="KW-1185">Reference proteome</keyword>
<feature type="domain" description="Bacterial collagen-like protein middle" evidence="2">
    <location>
        <begin position="73"/>
        <end position="264"/>
    </location>
</feature>
<dbReference type="OrthoDB" id="5906549at2"/>
<evidence type="ECO:0000259" key="2">
    <source>
        <dbReference type="Pfam" id="PF15984"/>
    </source>
</evidence>
<dbReference type="EMBL" id="FUXB01000002">
    <property type="protein sequence ID" value="SJZ49187.1"/>
    <property type="molecule type" value="Genomic_DNA"/>
</dbReference>
<proteinExistence type="predicted"/>
<gene>
    <name evidence="3" type="ORF">SAMN02745782_00461</name>
</gene>
<dbReference type="PROSITE" id="PS51257">
    <property type="entry name" value="PROKAR_LIPOPROTEIN"/>
    <property type="match status" value="1"/>
</dbReference>
<feature type="chain" id="PRO_5013092024" evidence="1">
    <location>
        <begin position="25"/>
        <end position="427"/>
    </location>
</feature>
<keyword evidence="3" id="KW-0176">Collagen</keyword>
<feature type="signal peptide" evidence="1">
    <location>
        <begin position="1"/>
        <end position="24"/>
    </location>
</feature>
<evidence type="ECO:0000313" key="4">
    <source>
        <dbReference type="Proteomes" id="UP000190834"/>
    </source>
</evidence>
<reference evidence="4" key="1">
    <citation type="submission" date="2017-02" db="EMBL/GenBank/DDBJ databases">
        <authorList>
            <person name="Varghese N."/>
            <person name="Submissions S."/>
        </authorList>
    </citation>
    <scope>NUCLEOTIDE SEQUENCE [LARGE SCALE GENOMIC DNA]</scope>
    <source>
        <strain evidence="4">DSM 19608</strain>
    </source>
</reference>
<dbReference type="GeneID" id="70583324"/>
<name>A0A1T4L3Q8_VIBCI</name>
<dbReference type="Pfam" id="PF15984">
    <property type="entry name" value="Collagen_mid"/>
    <property type="match status" value="1"/>
</dbReference>
<dbReference type="Proteomes" id="UP000190834">
    <property type="component" value="Unassembled WGS sequence"/>
</dbReference>
<keyword evidence="1" id="KW-0732">Signal</keyword>
<sequence length="427" mass="44892">MIVSMRFLAMLLCFPLLFVGCAGTSTIASNNTEGEDVSEPNDDDQVGTQASKNIITESGAVISQSQLTENLDSITTGSGEILVNLGAVVSTLGEGVPIVNQQLALDETYLTTTLQGVSEASTGVGTTVVSAGSAIQQLDALPIFVQLNNHTGLLTYTGETVSSLGGEVESLGEWLTLHTSESGGLYGLSEHLSAMTAPVVIQANDMIDLKGNALILFEDLGSAKTQLPKFVYVSGDALGAGTKALLMDTQGVAQDLGTVFVGENGITALLLEQSGKDRLSELGLDTGIFDQVNVDELSPWAEGTPNITVEVEALLEGDVAIVAQSLGDMLNFGPKLDDVVNGTSIIDRESLGLPESLISIDKLLNEKSQRLSDLVDRVSSVTQNKLLEDVKIAEMIPNNTLSVISEAENKGALLNSLKSKRIKPLLE</sequence>
<evidence type="ECO:0000313" key="3">
    <source>
        <dbReference type="EMBL" id="SJZ49187.1"/>
    </source>
</evidence>
<accession>A0A1T4L3Q8</accession>